<organism evidence="4 5">
    <name type="scientific">Bathycoccus prasinos</name>
    <dbReference type="NCBI Taxonomy" id="41875"/>
    <lineage>
        <taxon>Eukaryota</taxon>
        <taxon>Viridiplantae</taxon>
        <taxon>Chlorophyta</taxon>
        <taxon>Mamiellophyceae</taxon>
        <taxon>Mamiellales</taxon>
        <taxon>Bathycoccaceae</taxon>
        <taxon>Bathycoccus</taxon>
    </lineage>
</organism>
<keyword evidence="1" id="KW-0863">Zinc-finger</keyword>
<dbReference type="OrthoDB" id="497300at2759"/>
<feature type="coiled-coil region" evidence="2">
    <location>
        <begin position="227"/>
        <end position="254"/>
    </location>
</feature>
<dbReference type="GO" id="GO:0008168">
    <property type="term" value="F:methyltransferase activity"/>
    <property type="evidence" value="ECO:0007669"/>
    <property type="project" value="InterPro"/>
</dbReference>
<evidence type="ECO:0000313" key="4">
    <source>
        <dbReference type="EMBL" id="CCO16379.1"/>
    </source>
</evidence>
<protein>
    <recommendedName>
        <fullName evidence="3">C3H1-type domain-containing protein</fullName>
    </recommendedName>
</protein>
<gene>
    <name evidence="4" type="ORF">Bathy04g02990</name>
</gene>
<dbReference type="GeneID" id="19016325"/>
<feature type="zinc finger region" description="C3H1-type" evidence="1">
    <location>
        <begin position="76"/>
        <end position="106"/>
    </location>
</feature>
<keyword evidence="2" id="KW-0175">Coiled coil</keyword>
<dbReference type="Gene3D" id="3.40.50.150">
    <property type="entry name" value="Vaccinia Virus protein VP39"/>
    <property type="match status" value="1"/>
</dbReference>
<keyword evidence="1" id="KW-0862">Zinc</keyword>
<dbReference type="InterPro" id="IPR029063">
    <property type="entry name" value="SAM-dependent_MTases_sf"/>
</dbReference>
<evidence type="ECO:0000256" key="1">
    <source>
        <dbReference type="PROSITE-ProRule" id="PRU00723"/>
    </source>
</evidence>
<dbReference type="eggNOG" id="ENOG502SA0J">
    <property type="taxonomic scope" value="Eukaryota"/>
</dbReference>
<dbReference type="PROSITE" id="PS50103">
    <property type="entry name" value="ZF_C3H1"/>
    <property type="match status" value="1"/>
</dbReference>
<feature type="domain" description="C3H1-type" evidence="3">
    <location>
        <begin position="76"/>
        <end position="106"/>
    </location>
</feature>
<dbReference type="Proteomes" id="UP000198341">
    <property type="component" value="Chromosome 4"/>
</dbReference>
<dbReference type="InterPro" id="IPR000571">
    <property type="entry name" value="Znf_CCCH"/>
</dbReference>
<proteinExistence type="predicted"/>
<name>K8EEJ3_9CHLO</name>
<dbReference type="InterPro" id="IPR002877">
    <property type="entry name" value="RNA_MeTrfase_FtsJ_dom"/>
</dbReference>
<dbReference type="RefSeq" id="XP_007513854.1">
    <property type="nucleotide sequence ID" value="XM_007513792.1"/>
</dbReference>
<dbReference type="EMBL" id="FO082275">
    <property type="protein sequence ID" value="CCO16379.1"/>
    <property type="molecule type" value="Genomic_DNA"/>
</dbReference>
<dbReference type="GO" id="GO:0032259">
    <property type="term" value="P:methylation"/>
    <property type="evidence" value="ECO:0007669"/>
    <property type="project" value="InterPro"/>
</dbReference>
<dbReference type="GO" id="GO:0008270">
    <property type="term" value="F:zinc ion binding"/>
    <property type="evidence" value="ECO:0007669"/>
    <property type="project" value="UniProtKB-KW"/>
</dbReference>
<evidence type="ECO:0000256" key="2">
    <source>
        <dbReference type="SAM" id="Coils"/>
    </source>
</evidence>
<dbReference type="Pfam" id="PF01728">
    <property type="entry name" value="FtsJ"/>
    <property type="match status" value="1"/>
</dbReference>
<accession>K8EEJ3</accession>
<keyword evidence="1" id="KW-0479">Metal-binding</keyword>
<keyword evidence="5" id="KW-1185">Reference proteome</keyword>
<dbReference type="SUPFAM" id="SSF53335">
    <property type="entry name" value="S-adenosyl-L-methionine-dependent methyltransferases"/>
    <property type="match status" value="1"/>
</dbReference>
<reference evidence="4 5" key="1">
    <citation type="submission" date="2011-10" db="EMBL/GenBank/DDBJ databases">
        <authorList>
            <person name="Genoscope - CEA"/>
        </authorList>
    </citation>
    <scope>NUCLEOTIDE SEQUENCE [LARGE SCALE GENOMIC DNA]</scope>
    <source>
        <strain evidence="4 5">RCC 1105</strain>
    </source>
</reference>
<sequence>MTTTETETTEIETMMREHRIVLGALHHHKLEKGKSLLLDKPSGREICRRFLQNLPCHTPEGRKNATSDFECQYVHPDPKPLCERWQLYGTCARDNGKKCWYAHESLRTSRRFTIAFHTSTVFGLRLLERCAEIYGAENVTSAARERQESVSGCVVCVSCGDDDSSEKEEANNEAKVIKLIGKMKRNEPHGLSMCSRIYARDERTNEDQVVDFHGDGVEWRRILERVKERWYSNREEEKEENQEGENNGKRMKKKIRTVRIRCFPKEMEIEAYKALDRLIEEAIGDDDVYGLTGPGKGISARECDVALDAMLIRGRLHVSSWRITKELDQSINQALIDAENRRKDIRPLCRAFFKMEEAILRFRLSEFITSASMVVDVGCAPGGWIQALGDEMKGNSETGDDSGIIFAVDPARLGFKPPKTVEPPVNLVHLQKKIEESIDDIHDKLNGEKLSLVACDGNSSPMAVYRWVAPLLSMVDETKGALVLTMKNFVAGKRVFYEASEELAQKLKSEHQFEETYLVPLFSNSTEEMTLVAFRKKRTTTR</sequence>
<dbReference type="KEGG" id="bpg:Bathy04g02990"/>
<evidence type="ECO:0000313" key="5">
    <source>
        <dbReference type="Proteomes" id="UP000198341"/>
    </source>
</evidence>
<dbReference type="AlphaFoldDB" id="K8EEJ3"/>
<evidence type="ECO:0000259" key="3">
    <source>
        <dbReference type="PROSITE" id="PS50103"/>
    </source>
</evidence>